<gene>
    <name evidence="2" type="ORF">GCM10007884_30540</name>
    <name evidence="3" type="ORF">GGR33_004113</name>
</gene>
<sequence>MRQTHTTLVAMTLALVLAGPGAALAADAEIGPFKISNAHAPATAEGAKDAPGFFTVTNTGSAPDTLVGGSFADANRVAIVSGAGKATRDIPGGLVIKPGETITLSPSGPHIMFVGLIGSLEPGLTAQSILHFEKAGTGVVEFTVEGGAPKAAKRHKH</sequence>
<dbReference type="Pfam" id="PF04314">
    <property type="entry name" value="PCuAC"/>
    <property type="match status" value="1"/>
</dbReference>
<reference evidence="2" key="4">
    <citation type="submission" date="2023-01" db="EMBL/GenBank/DDBJ databases">
        <title>Draft genome sequence of Methylobacterium brachythecii strain NBRC 107710.</title>
        <authorList>
            <person name="Sun Q."/>
            <person name="Mori K."/>
        </authorList>
    </citation>
    <scope>NUCLEOTIDE SEQUENCE</scope>
    <source>
        <strain evidence="2">NBRC 107710</strain>
    </source>
</reference>
<dbReference type="InterPro" id="IPR007410">
    <property type="entry name" value="LpqE-like"/>
</dbReference>
<dbReference type="InterPro" id="IPR058248">
    <property type="entry name" value="Lxx211020-like"/>
</dbReference>
<comment type="caution">
    <text evidence="3">The sequence shown here is derived from an EMBL/GenBank/DDBJ whole genome shotgun (WGS) entry which is preliminary data.</text>
</comment>
<keyword evidence="5" id="KW-1185">Reference proteome</keyword>
<dbReference type="Proteomes" id="UP000517759">
    <property type="component" value="Unassembled WGS sequence"/>
</dbReference>
<dbReference type="RefSeq" id="WP_183508579.1">
    <property type="nucleotide sequence ID" value="NZ_BSPG01000017.1"/>
</dbReference>
<evidence type="ECO:0000313" key="5">
    <source>
        <dbReference type="Proteomes" id="UP001156881"/>
    </source>
</evidence>
<dbReference type="EMBL" id="JACIDN010000008">
    <property type="protein sequence ID" value="MBB3904590.1"/>
    <property type="molecule type" value="Genomic_DNA"/>
</dbReference>
<dbReference type="Gene3D" id="2.60.40.1890">
    <property type="entry name" value="PCu(A)C copper chaperone"/>
    <property type="match status" value="1"/>
</dbReference>
<evidence type="ECO:0000313" key="2">
    <source>
        <dbReference type="EMBL" id="GLS45065.1"/>
    </source>
</evidence>
<organism evidence="3 4">
    <name type="scientific">Methylobacterium brachythecii</name>
    <dbReference type="NCBI Taxonomy" id="1176177"/>
    <lineage>
        <taxon>Bacteria</taxon>
        <taxon>Pseudomonadati</taxon>
        <taxon>Pseudomonadota</taxon>
        <taxon>Alphaproteobacteria</taxon>
        <taxon>Hyphomicrobiales</taxon>
        <taxon>Methylobacteriaceae</taxon>
        <taxon>Methylobacterium</taxon>
    </lineage>
</organism>
<evidence type="ECO:0000313" key="4">
    <source>
        <dbReference type="Proteomes" id="UP000517759"/>
    </source>
</evidence>
<protein>
    <recommendedName>
        <fullName evidence="6">Copper chaperone PCu(A)C</fullName>
    </recommendedName>
</protein>
<dbReference type="AlphaFoldDB" id="A0A7W6ANZ3"/>
<dbReference type="EMBL" id="BSPG01000017">
    <property type="protein sequence ID" value="GLS45065.1"/>
    <property type="molecule type" value="Genomic_DNA"/>
</dbReference>
<reference evidence="2" key="1">
    <citation type="journal article" date="2014" name="Int. J. Syst. Evol. Microbiol.">
        <title>Complete genome of a new Firmicutes species belonging to the dominant human colonic microbiota ('Ruminococcus bicirculans') reveals two chromosomes and a selective capacity to utilize plant glucans.</title>
        <authorList>
            <consortium name="NISC Comparative Sequencing Program"/>
            <person name="Wegmann U."/>
            <person name="Louis P."/>
            <person name="Goesmann A."/>
            <person name="Henrissat B."/>
            <person name="Duncan S.H."/>
            <person name="Flint H.J."/>
        </authorList>
    </citation>
    <scope>NUCLEOTIDE SEQUENCE</scope>
    <source>
        <strain evidence="2">NBRC 107710</strain>
    </source>
</reference>
<dbReference type="PANTHER" id="PTHR36302">
    <property type="entry name" value="BLR7088 PROTEIN"/>
    <property type="match status" value="1"/>
</dbReference>
<proteinExistence type="predicted"/>
<reference evidence="3 4" key="3">
    <citation type="submission" date="2020-08" db="EMBL/GenBank/DDBJ databases">
        <title>Genomic Encyclopedia of Type Strains, Phase IV (KMG-IV): sequencing the most valuable type-strain genomes for metagenomic binning, comparative biology and taxonomic classification.</title>
        <authorList>
            <person name="Goeker M."/>
        </authorList>
    </citation>
    <scope>NUCLEOTIDE SEQUENCE [LARGE SCALE GENOMIC DNA]</scope>
    <source>
        <strain evidence="3 4">DSM 24105</strain>
    </source>
</reference>
<accession>A0A7W6ANZ3</accession>
<evidence type="ECO:0008006" key="6">
    <source>
        <dbReference type="Google" id="ProtNLM"/>
    </source>
</evidence>
<feature type="chain" id="PRO_5030962543" description="Copper chaperone PCu(A)C" evidence="1">
    <location>
        <begin position="26"/>
        <end position="157"/>
    </location>
</feature>
<feature type="signal peptide" evidence="1">
    <location>
        <begin position="1"/>
        <end position="25"/>
    </location>
</feature>
<dbReference type="SUPFAM" id="SSF110087">
    <property type="entry name" value="DR1885-like metal-binding protein"/>
    <property type="match status" value="1"/>
</dbReference>
<name>A0A7W6ANZ3_9HYPH</name>
<evidence type="ECO:0000256" key="1">
    <source>
        <dbReference type="SAM" id="SignalP"/>
    </source>
</evidence>
<evidence type="ECO:0000313" key="3">
    <source>
        <dbReference type="EMBL" id="MBB3904590.1"/>
    </source>
</evidence>
<dbReference type="InterPro" id="IPR036182">
    <property type="entry name" value="PCuAC_sf"/>
</dbReference>
<reference evidence="5" key="2">
    <citation type="journal article" date="2019" name="Int. J. Syst. Evol. Microbiol.">
        <title>The Global Catalogue of Microorganisms (GCM) 10K type strain sequencing project: providing services to taxonomists for standard genome sequencing and annotation.</title>
        <authorList>
            <consortium name="The Broad Institute Genomics Platform"/>
            <consortium name="The Broad Institute Genome Sequencing Center for Infectious Disease"/>
            <person name="Wu L."/>
            <person name="Ma J."/>
        </authorList>
    </citation>
    <scope>NUCLEOTIDE SEQUENCE [LARGE SCALE GENOMIC DNA]</scope>
    <source>
        <strain evidence="5">NBRC 107710</strain>
    </source>
</reference>
<dbReference type="PANTHER" id="PTHR36302:SF1">
    <property type="entry name" value="COPPER CHAPERONE PCU(A)C"/>
    <property type="match status" value="1"/>
</dbReference>
<keyword evidence="1" id="KW-0732">Signal</keyword>
<dbReference type="Proteomes" id="UP001156881">
    <property type="component" value="Unassembled WGS sequence"/>
</dbReference>